<dbReference type="Pfam" id="PF12770">
    <property type="entry name" value="CHAT"/>
    <property type="match status" value="1"/>
</dbReference>
<proteinExistence type="predicted"/>
<comment type="caution">
    <text evidence="4">The sequence shown here is derived from an EMBL/GenBank/DDBJ whole genome shotgun (WGS) entry which is preliminary data.</text>
</comment>
<name>A0A6I3KIE3_9HYPH</name>
<dbReference type="RefSeq" id="WP_154738578.1">
    <property type="nucleotide sequence ID" value="NZ_WMBQ01000001.1"/>
</dbReference>
<evidence type="ECO:0000259" key="3">
    <source>
        <dbReference type="Pfam" id="PF12770"/>
    </source>
</evidence>
<feature type="chain" id="PRO_5026167038" evidence="2">
    <location>
        <begin position="23"/>
        <end position="939"/>
    </location>
</feature>
<dbReference type="Gene3D" id="1.25.40.10">
    <property type="entry name" value="Tetratricopeptide repeat domain"/>
    <property type="match status" value="2"/>
</dbReference>
<evidence type="ECO:0000256" key="2">
    <source>
        <dbReference type="SAM" id="SignalP"/>
    </source>
</evidence>
<sequence>MRHSLMLVAALCVAVGTVQVSAQQSDSLQEQSASDLAGAYEAWKQASDAEEKISLGERALALEPKVEAWSLSIPRLRLKAELSAGLGTLYVTRARGVAADNLETAIGFLQAALATWTREADAQDWAGAHNALGIAYWQRVRGERADNQETAIAHFEAALTVFTHETVPEQWAQLQNNLAAVYWSRIRGDRAQNVEEAIARFEAALGVFTRETDPGQWAAAQNNLANAFGKRLRGDQADNREMAIAHLEAALSVFSRDTHPDQWAQAQNNLAIAYLGRMRGNVADNQEKSIASLEAALGVFTRDATPQKWAQARHNLGKTYADRVQGDRTGNRQKAIANFESALTVFTRDAAPLDHLRTSRLLGRVLLESEEWTRVAPVHASAREAFLLLFGQGASEAEARALIADAGPLFADSAYAALQRRETEKAFELANEGRARLLAVALKLQTIDLPADQRLRLDELRAAIRAGQEAADAAQGTERAVAIDRLIGLRRELFAIVDQGGKGGGARTSALAEARRIAAAGGAAVMPVVTDFGTRLLVVTAAKTGEDVTVVDVPGLTTMRLAELLIGQKDAPHSGWIGAYFVNYMDGPEAKQRWPEWIAAIDRIGPELWGLFGGKLDAALKERGVKRGARLVWLPSGWLGILPLGLAQDSASKRRFADDYQIAYAPSLDALSAGQTLIANPRRASLAAVVNPTGDLPGTEKEGALVAAHFASADRTVLEGEAATPDAVIAALKGKTHWHFASHGTFSWADARQSALLMHDAAPLSVGRLLETEGLGRPRLVVLSACETGLSDITSSPDEFIGLPGTFTALGAAGVLGTLWPVSDAATALLMAKFYDLHLEAGLDPPAALSGAQAWLRAATSDDLNGYAEVAAARGRLQPAQLASLAEELKPTHARRAAPLDATAAGGNETGAVHTPSPQRPARPYGHPYYWAGFIYTGQ</sequence>
<feature type="region of interest" description="Disordered" evidence="1">
    <location>
        <begin position="902"/>
        <end position="921"/>
    </location>
</feature>
<feature type="domain" description="CHAT" evidence="3">
    <location>
        <begin position="605"/>
        <end position="938"/>
    </location>
</feature>
<evidence type="ECO:0000313" key="5">
    <source>
        <dbReference type="Proteomes" id="UP000440694"/>
    </source>
</evidence>
<feature type="signal peptide" evidence="2">
    <location>
        <begin position="1"/>
        <end position="22"/>
    </location>
</feature>
<reference evidence="4 5" key="1">
    <citation type="submission" date="2019-11" db="EMBL/GenBank/DDBJ databases">
        <title>Identification of a novel strain.</title>
        <authorList>
            <person name="Xu Q."/>
            <person name="Wang G."/>
        </authorList>
    </citation>
    <scope>NUCLEOTIDE SEQUENCE [LARGE SCALE GENOMIC DNA]</scope>
    <source>
        <strain evidence="5">xq</strain>
    </source>
</reference>
<evidence type="ECO:0000256" key="1">
    <source>
        <dbReference type="SAM" id="MobiDB-lite"/>
    </source>
</evidence>
<dbReference type="EMBL" id="WMBQ01000001">
    <property type="protein sequence ID" value="MTD94109.1"/>
    <property type="molecule type" value="Genomic_DNA"/>
</dbReference>
<dbReference type="SUPFAM" id="SSF48452">
    <property type="entry name" value="TPR-like"/>
    <property type="match status" value="1"/>
</dbReference>
<dbReference type="PANTHER" id="PTHR10098">
    <property type="entry name" value="RAPSYN-RELATED"/>
    <property type="match status" value="1"/>
</dbReference>
<dbReference type="PANTHER" id="PTHR10098:SF108">
    <property type="entry name" value="TETRATRICOPEPTIDE REPEAT PROTEIN 28"/>
    <property type="match status" value="1"/>
</dbReference>
<dbReference type="Proteomes" id="UP000440694">
    <property type="component" value="Unassembled WGS sequence"/>
</dbReference>
<organism evidence="4 5">
    <name type="scientific">Hyphomicrobium album</name>
    <dbReference type="NCBI Taxonomy" id="2665159"/>
    <lineage>
        <taxon>Bacteria</taxon>
        <taxon>Pseudomonadati</taxon>
        <taxon>Pseudomonadota</taxon>
        <taxon>Alphaproteobacteria</taxon>
        <taxon>Hyphomicrobiales</taxon>
        <taxon>Hyphomicrobiaceae</taxon>
        <taxon>Hyphomicrobium</taxon>
    </lineage>
</organism>
<dbReference type="InterPro" id="IPR011990">
    <property type="entry name" value="TPR-like_helical_dom_sf"/>
</dbReference>
<gene>
    <name evidence="4" type="ORF">GIW81_07125</name>
</gene>
<keyword evidence="5" id="KW-1185">Reference proteome</keyword>
<accession>A0A6I3KIE3</accession>
<protein>
    <submittedName>
        <fullName evidence="4">CHAT domain-containing protein</fullName>
    </submittedName>
</protein>
<evidence type="ECO:0000313" key="4">
    <source>
        <dbReference type="EMBL" id="MTD94109.1"/>
    </source>
</evidence>
<keyword evidence="2" id="KW-0732">Signal</keyword>
<dbReference type="InterPro" id="IPR024983">
    <property type="entry name" value="CHAT_dom"/>
</dbReference>
<dbReference type="AlphaFoldDB" id="A0A6I3KIE3"/>